<reference evidence="2" key="1">
    <citation type="journal article" date="2022" name="bioRxiv">
        <title>Sequencing and chromosome-scale assembly of the giantPleurodeles waltlgenome.</title>
        <authorList>
            <person name="Brown T."/>
            <person name="Elewa A."/>
            <person name="Iarovenko S."/>
            <person name="Subramanian E."/>
            <person name="Araus A.J."/>
            <person name="Petzold A."/>
            <person name="Susuki M."/>
            <person name="Suzuki K.-i.T."/>
            <person name="Hayashi T."/>
            <person name="Toyoda A."/>
            <person name="Oliveira C."/>
            <person name="Osipova E."/>
            <person name="Leigh N.D."/>
            <person name="Simon A."/>
            <person name="Yun M.H."/>
        </authorList>
    </citation>
    <scope>NUCLEOTIDE SEQUENCE</scope>
    <source>
        <strain evidence="2">20211129_DDA</strain>
        <tissue evidence="2">Liver</tissue>
    </source>
</reference>
<feature type="compositionally biased region" description="Basic residues" evidence="1">
    <location>
        <begin position="1"/>
        <end position="10"/>
    </location>
</feature>
<evidence type="ECO:0000256" key="1">
    <source>
        <dbReference type="SAM" id="MobiDB-lite"/>
    </source>
</evidence>
<evidence type="ECO:0000313" key="3">
    <source>
        <dbReference type="Proteomes" id="UP001066276"/>
    </source>
</evidence>
<accession>A0AAV7MNH4</accession>
<protein>
    <submittedName>
        <fullName evidence="2">Uncharacterized protein</fullName>
    </submittedName>
</protein>
<keyword evidence="3" id="KW-1185">Reference proteome</keyword>
<dbReference type="Proteomes" id="UP001066276">
    <property type="component" value="Chromosome 9"/>
</dbReference>
<gene>
    <name evidence="2" type="ORF">NDU88_002551</name>
</gene>
<dbReference type="AlphaFoldDB" id="A0AAV7MNH4"/>
<dbReference type="EMBL" id="JANPWB010000013">
    <property type="protein sequence ID" value="KAJ1105143.1"/>
    <property type="molecule type" value="Genomic_DNA"/>
</dbReference>
<sequence>MTTALRRIKNQGRAPQSATASTRKMTWGEPISRAFTCYYLELYRADPLSPEDDLHQFVLDLLMPCLMLEEQDFLDAEVTCDELPTAVAQ</sequence>
<proteinExistence type="predicted"/>
<feature type="compositionally biased region" description="Polar residues" evidence="1">
    <location>
        <begin position="13"/>
        <end position="23"/>
    </location>
</feature>
<feature type="region of interest" description="Disordered" evidence="1">
    <location>
        <begin position="1"/>
        <end position="23"/>
    </location>
</feature>
<evidence type="ECO:0000313" key="2">
    <source>
        <dbReference type="EMBL" id="KAJ1105143.1"/>
    </source>
</evidence>
<comment type="caution">
    <text evidence="2">The sequence shown here is derived from an EMBL/GenBank/DDBJ whole genome shotgun (WGS) entry which is preliminary data.</text>
</comment>
<organism evidence="2 3">
    <name type="scientific">Pleurodeles waltl</name>
    <name type="common">Iberian ribbed newt</name>
    <dbReference type="NCBI Taxonomy" id="8319"/>
    <lineage>
        <taxon>Eukaryota</taxon>
        <taxon>Metazoa</taxon>
        <taxon>Chordata</taxon>
        <taxon>Craniata</taxon>
        <taxon>Vertebrata</taxon>
        <taxon>Euteleostomi</taxon>
        <taxon>Amphibia</taxon>
        <taxon>Batrachia</taxon>
        <taxon>Caudata</taxon>
        <taxon>Salamandroidea</taxon>
        <taxon>Salamandridae</taxon>
        <taxon>Pleurodelinae</taxon>
        <taxon>Pleurodeles</taxon>
    </lineage>
</organism>
<name>A0AAV7MNH4_PLEWA</name>